<feature type="compositionally biased region" description="Polar residues" evidence="1">
    <location>
        <begin position="217"/>
        <end position="226"/>
    </location>
</feature>
<evidence type="ECO:0000256" key="1">
    <source>
        <dbReference type="SAM" id="MobiDB-lite"/>
    </source>
</evidence>
<dbReference type="InterPro" id="IPR013899">
    <property type="entry name" value="DUF1771"/>
</dbReference>
<accession>A0A2P5FE49</accession>
<keyword evidence="4" id="KW-1185">Reference proteome</keyword>
<proteinExistence type="predicted"/>
<feature type="region of interest" description="Disordered" evidence="1">
    <location>
        <begin position="62"/>
        <end position="83"/>
    </location>
</feature>
<protein>
    <submittedName>
        <fullName evidence="3">Silencing defective</fullName>
    </submittedName>
</protein>
<dbReference type="STRING" id="63057.A0A2P5FE49"/>
<organism evidence="3 4">
    <name type="scientific">Trema orientale</name>
    <name type="common">Charcoal tree</name>
    <name type="synonym">Celtis orientalis</name>
    <dbReference type="NCBI Taxonomy" id="63057"/>
    <lineage>
        <taxon>Eukaryota</taxon>
        <taxon>Viridiplantae</taxon>
        <taxon>Streptophyta</taxon>
        <taxon>Embryophyta</taxon>
        <taxon>Tracheophyta</taxon>
        <taxon>Spermatophyta</taxon>
        <taxon>Magnoliopsida</taxon>
        <taxon>eudicotyledons</taxon>
        <taxon>Gunneridae</taxon>
        <taxon>Pentapetalae</taxon>
        <taxon>rosids</taxon>
        <taxon>fabids</taxon>
        <taxon>Rosales</taxon>
        <taxon>Cannabaceae</taxon>
        <taxon>Trema</taxon>
    </lineage>
</organism>
<comment type="caution">
    <text evidence="3">The sequence shown here is derived from an EMBL/GenBank/DDBJ whole genome shotgun (WGS) entry which is preliminary data.</text>
</comment>
<dbReference type="InterPro" id="IPR056254">
    <property type="entry name" value="At5g58720/SDE5-like_UBA-like"/>
</dbReference>
<dbReference type="PANTHER" id="PTHR47872">
    <property type="entry name" value="NUCLEAR RNA EXPORT FACTOR SDE5-RELATED"/>
    <property type="match status" value="1"/>
</dbReference>
<dbReference type="SMART" id="SM01162">
    <property type="entry name" value="DUF1771"/>
    <property type="match status" value="1"/>
</dbReference>
<name>A0A2P5FE49_TREOI</name>
<dbReference type="AlphaFoldDB" id="A0A2P5FE49"/>
<dbReference type="InParanoid" id="A0A2P5FE49"/>
<dbReference type="Pfam" id="PF08590">
    <property type="entry name" value="DUF1771"/>
    <property type="match status" value="1"/>
</dbReference>
<feature type="domain" description="DUF1771" evidence="2">
    <location>
        <begin position="339"/>
        <end position="404"/>
    </location>
</feature>
<dbReference type="PANTHER" id="PTHR47872:SF3">
    <property type="entry name" value="NUCLEAR RNA EXPORT FACTOR SDE5 ISOFORM X1"/>
    <property type="match status" value="1"/>
</dbReference>
<feature type="compositionally biased region" description="Polar residues" evidence="1">
    <location>
        <begin position="241"/>
        <end position="266"/>
    </location>
</feature>
<reference evidence="4" key="1">
    <citation type="submission" date="2016-06" db="EMBL/GenBank/DDBJ databases">
        <title>Parallel loss of symbiosis genes in relatives of nitrogen-fixing non-legume Parasponia.</title>
        <authorList>
            <person name="Van Velzen R."/>
            <person name="Holmer R."/>
            <person name="Bu F."/>
            <person name="Rutten L."/>
            <person name="Van Zeijl A."/>
            <person name="Liu W."/>
            <person name="Santuari L."/>
            <person name="Cao Q."/>
            <person name="Sharma T."/>
            <person name="Shen D."/>
            <person name="Roswanjaya Y."/>
            <person name="Wardhani T."/>
            <person name="Kalhor M.S."/>
            <person name="Jansen J."/>
            <person name="Van den Hoogen J."/>
            <person name="Gungor B."/>
            <person name="Hartog M."/>
            <person name="Hontelez J."/>
            <person name="Verver J."/>
            <person name="Yang W.-C."/>
            <person name="Schijlen E."/>
            <person name="Repin R."/>
            <person name="Schilthuizen M."/>
            <person name="Schranz E."/>
            <person name="Heidstra R."/>
            <person name="Miyata K."/>
            <person name="Fedorova E."/>
            <person name="Kohlen W."/>
            <person name="Bisseling T."/>
            <person name="Smit S."/>
            <person name="Geurts R."/>
        </authorList>
    </citation>
    <scope>NUCLEOTIDE SEQUENCE [LARGE SCALE GENOMIC DNA]</scope>
    <source>
        <strain evidence="4">cv. RG33-2</strain>
    </source>
</reference>
<evidence type="ECO:0000259" key="2">
    <source>
        <dbReference type="SMART" id="SM01162"/>
    </source>
</evidence>
<dbReference type="Proteomes" id="UP000237000">
    <property type="component" value="Unassembled WGS sequence"/>
</dbReference>
<evidence type="ECO:0000313" key="3">
    <source>
        <dbReference type="EMBL" id="PON96068.1"/>
    </source>
</evidence>
<feature type="region of interest" description="Disordered" evidence="1">
    <location>
        <begin position="217"/>
        <end position="268"/>
    </location>
</feature>
<dbReference type="EMBL" id="JXTC01000040">
    <property type="protein sequence ID" value="PON96068.1"/>
    <property type="molecule type" value="Genomic_DNA"/>
</dbReference>
<gene>
    <name evidence="3" type="ORF">TorRG33x02_079980</name>
</gene>
<dbReference type="OrthoDB" id="1928104at2759"/>
<dbReference type="FunCoup" id="A0A2P5FE49">
    <property type="interactions" value="356"/>
</dbReference>
<dbReference type="Pfam" id="PF24767">
    <property type="entry name" value="UBA_At5g58720"/>
    <property type="match status" value="1"/>
</dbReference>
<evidence type="ECO:0000313" key="4">
    <source>
        <dbReference type="Proteomes" id="UP000237000"/>
    </source>
</evidence>
<sequence>MEASGFSGSEFDDEERALKGLLDAFGSAFTLDEIASAYCKADRNPDLAYEFLYQEQGSTSASTEVAANGEARGSEQAPESLSVNVSELSFEGNGNSRHSNPKNCPVSVGSVSSIIGKAYIRTARSTNASSGKSNKPMKLDSKVLPVSELWGEEAKSNSERNDGMHNEMEEFLFRMLGDGFKLERDVIRQVLEACGYDMPKSMDKLFDLSAATLDNKNRSVSGSTDELTGLRSKAEVPSHQMKCTNNSGGTEDTSSNSSKELSTGQKQRNHLERDILTSLFSVPEKKNDYVLSKQKAMAVKRSGIFGEAVAEPPCDFVVERKTTAVYPQTRDEYDKDEDSYLALRNGVKEYYRLTKDYYQAAVAAFVKGNHVLAGRLLEEGHLYHKRAREADEESNKMILKTKDVEEQDELLLDLHDHGAKDAIQLLKCHLSSLAGIPSFQCLKVKDSSNRSRRRLVLKLLEKESIKWVEGENAGTILIRLDGINRKRLSFVKK</sequence>